<dbReference type="Proteomes" id="UP000807306">
    <property type="component" value="Unassembled WGS sequence"/>
</dbReference>
<evidence type="ECO:0000313" key="2">
    <source>
        <dbReference type="Proteomes" id="UP000807306"/>
    </source>
</evidence>
<accession>A0A9P6E8Q9</accession>
<dbReference type="OrthoDB" id="2631350at2759"/>
<sequence>MMDIYSEESSKKMNGALLIPEILRLIIRHLHPVTDKSFENPSIALDEPSLIPLSKEVTQTLARVALVCTLFLDHALDYLWWFTNDLTPLFQLLPAFKPANNTVKVSLIDGDVLSTELQRFNSYACRIRGYHMRGKERFHPSTIARILRECDRRYLLPSLQCLLVGKSPIALLSFIPPSLQHLLVKGDAHRSNQDLEIYPNISCLPRVSPDLRQLALASKLTENSLTAITQLKRLENLSLDYRPVPDGTTLNFDPSLILQMSSANTLRELRLGEFIRFTPFASTSTSIFPALETLDITTGSPTIRMLNSFLRSVVLPQLDYIDILVPTVIRHLDNTDRKHWLEFFQILPKITSRKLTMLSFASAETLQKPTFWSSLNLSIKDIPDLGLLNITSFAVKIPLFSSISTSCLEHIASHWPNLTSLHLSADPKPILGLHALSYLAQSLLSLQELTMSLPSETYFAFTDFPVLNHGLRDLTLTQLNAPSPREVARVVDRLFPRLDQHQFYAISDDLQEHWDEVSELLEFLRSSRDDQMERQRNSDEIMG</sequence>
<protein>
    <recommendedName>
        <fullName evidence="3">F-box domain-containing protein</fullName>
    </recommendedName>
</protein>
<dbReference type="PANTHER" id="PTHR13318">
    <property type="entry name" value="PARTNER OF PAIRED, ISOFORM B-RELATED"/>
    <property type="match status" value="1"/>
</dbReference>
<evidence type="ECO:0000313" key="1">
    <source>
        <dbReference type="EMBL" id="KAF9524517.1"/>
    </source>
</evidence>
<name>A0A9P6E8Q9_9AGAR</name>
<dbReference type="InterPro" id="IPR032675">
    <property type="entry name" value="LRR_dom_sf"/>
</dbReference>
<dbReference type="GO" id="GO:0031146">
    <property type="term" value="P:SCF-dependent proteasomal ubiquitin-dependent protein catabolic process"/>
    <property type="evidence" value="ECO:0007669"/>
    <property type="project" value="TreeGrafter"/>
</dbReference>
<gene>
    <name evidence="1" type="ORF">CPB83DRAFT_886189</name>
</gene>
<reference evidence="1" key="1">
    <citation type="submission" date="2020-11" db="EMBL/GenBank/DDBJ databases">
        <authorList>
            <consortium name="DOE Joint Genome Institute"/>
            <person name="Ahrendt S."/>
            <person name="Riley R."/>
            <person name="Andreopoulos W."/>
            <person name="Labutti K."/>
            <person name="Pangilinan J."/>
            <person name="Ruiz-Duenas F.J."/>
            <person name="Barrasa J.M."/>
            <person name="Sanchez-Garcia M."/>
            <person name="Camarero S."/>
            <person name="Miyauchi S."/>
            <person name="Serrano A."/>
            <person name="Linde D."/>
            <person name="Babiker R."/>
            <person name="Drula E."/>
            <person name="Ayuso-Fernandez I."/>
            <person name="Pacheco R."/>
            <person name="Padilla G."/>
            <person name="Ferreira P."/>
            <person name="Barriuso J."/>
            <person name="Kellner H."/>
            <person name="Castanera R."/>
            <person name="Alfaro M."/>
            <person name="Ramirez L."/>
            <person name="Pisabarro A.G."/>
            <person name="Kuo A."/>
            <person name="Tritt A."/>
            <person name="Lipzen A."/>
            <person name="He G."/>
            <person name="Yan M."/>
            <person name="Ng V."/>
            <person name="Cullen D."/>
            <person name="Martin F."/>
            <person name="Rosso M.-N."/>
            <person name="Henrissat B."/>
            <person name="Hibbett D."/>
            <person name="Martinez A.T."/>
            <person name="Grigoriev I.V."/>
        </authorList>
    </citation>
    <scope>NUCLEOTIDE SEQUENCE</scope>
    <source>
        <strain evidence="1">CBS 506.95</strain>
    </source>
</reference>
<dbReference type="GO" id="GO:0019005">
    <property type="term" value="C:SCF ubiquitin ligase complex"/>
    <property type="evidence" value="ECO:0007669"/>
    <property type="project" value="TreeGrafter"/>
</dbReference>
<proteinExistence type="predicted"/>
<organism evidence="1 2">
    <name type="scientific">Crepidotus variabilis</name>
    <dbReference type="NCBI Taxonomy" id="179855"/>
    <lineage>
        <taxon>Eukaryota</taxon>
        <taxon>Fungi</taxon>
        <taxon>Dikarya</taxon>
        <taxon>Basidiomycota</taxon>
        <taxon>Agaricomycotina</taxon>
        <taxon>Agaricomycetes</taxon>
        <taxon>Agaricomycetidae</taxon>
        <taxon>Agaricales</taxon>
        <taxon>Agaricineae</taxon>
        <taxon>Crepidotaceae</taxon>
        <taxon>Crepidotus</taxon>
    </lineage>
</organism>
<keyword evidence="2" id="KW-1185">Reference proteome</keyword>
<dbReference type="Gene3D" id="3.80.10.10">
    <property type="entry name" value="Ribonuclease Inhibitor"/>
    <property type="match status" value="1"/>
</dbReference>
<dbReference type="SUPFAM" id="SSF52047">
    <property type="entry name" value="RNI-like"/>
    <property type="match status" value="1"/>
</dbReference>
<dbReference type="AlphaFoldDB" id="A0A9P6E8Q9"/>
<dbReference type="EMBL" id="MU157897">
    <property type="protein sequence ID" value="KAF9524517.1"/>
    <property type="molecule type" value="Genomic_DNA"/>
</dbReference>
<comment type="caution">
    <text evidence="1">The sequence shown here is derived from an EMBL/GenBank/DDBJ whole genome shotgun (WGS) entry which is preliminary data.</text>
</comment>
<evidence type="ECO:0008006" key="3">
    <source>
        <dbReference type="Google" id="ProtNLM"/>
    </source>
</evidence>